<accession>A0A1M6MCW3</accession>
<dbReference type="Gene3D" id="1.10.1760.20">
    <property type="match status" value="1"/>
</dbReference>
<evidence type="ECO:0000313" key="4">
    <source>
        <dbReference type="Proteomes" id="UP000184301"/>
    </source>
</evidence>
<keyword evidence="2" id="KW-0812">Transmembrane</keyword>
<keyword evidence="2" id="KW-0472">Membrane</keyword>
<dbReference type="EMBL" id="FQZY01000018">
    <property type="protein sequence ID" value="SHJ81260.1"/>
    <property type="molecule type" value="Genomic_DNA"/>
</dbReference>
<name>A0A1M6MCW3_9FIRM</name>
<dbReference type="InterPro" id="IPR023812">
    <property type="entry name" value="CHP04002"/>
</dbReference>
<dbReference type="GO" id="GO:0016020">
    <property type="term" value="C:membrane"/>
    <property type="evidence" value="ECO:0007669"/>
    <property type="project" value="InterPro"/>
</dbReference>
<proteinExistence type="predicted"/>
<keyword evidence="4" id="KW-1185">Reference proteome</keyword>
<gene>
    <name evidence="3" type="ORF">SAMN02745243_01432</name>
</gene>
<feature type="transmembrane region" description="Helical" evidence="2">
    <location>
        <begin position="126"/>
        <end position="143"/>
    </location>
</feature>
<dbReference type="InterPro" id="IPR009825">
    <property type="entry name" value="ECF_substrate-spec-like"/>
</dbReference>
<feature type="transmembrane region" description="Helical" evidence="2">
    <location>
        <begin position="65"/>
        <end position="89"/>
    </location>
</feature>
<dbReference type="STRING" id="1121950.SAMN02745243_01432"/>
<evidence type="ECO:0000256" key="1">
    <source>
        <dbReference type="SAM" id="MobiDB-lite"/>
    </source>
</evidence>
<keyword evidence="2" id="KW-1133">Transmembrane helix</keyword>
<feature type="transmembrane region" description="Helical" evidence="2">
    <location>
        <begin position="155"/>
        <end position="179"/>
    </location>
</feature>
<reference evidence="3 4" key="1">
    <citation type="submission" date="2016-11" db="EMBL/GenBank/DDBJ databases">
        <authorList>
            <person name="Jaros S."/>
            <person name="Januszkiewicz K."/>
            <person name="Wedrychowicz H."/>
        </authorList>
    </citation>
    <scope>NUCLEOTIDE SEQUENCE [LARGE SCALE GENOMIC DNA]</scope>
    <source>
        <strain evidence="3 4">DSM 15480</strain>
    </source>
</reference>
<feature type="transmembrane region" description="Helical" evidence="2">
    <location>
        <begin position="28"/>
        <end position="53"/>
    </location>
</feature>
<evidence type="ECO:0000313" key="3">
    <source>
        <dbReference type="EMBL" id="SHJ81260.1"/>
    </source>
</evidence>
<protein>
    <submittedName>
        <fullName evidence="3">TIGR04002 family protein</fullName>
    </submittedName>
</protein>
<feature type="region of interest" description="Disordered" evidence="1">
    <location>
        <begin position="1"/>
        <end position="21"/>
    </location>
</feature>
<evidence type="ECO:0000256" key="2">
    <source>
        <dbReference type="SAM" id="Phobius"/>
    </source>
</evidence>
<dbReference type="Pfam" id="PF07155">
    <property type="entry name" value="ECF-ribofla_trS"/>
    <property type="match status" value="1"/>
</dbReference>
<dbReference type="NCBIfam" id="TIGR04002">
    <property type="entry name" value="TIGR04002 family protein"/>
    <property type="match status" value="1"/>
</dbReference>
<dbReference type="Proteomes" id="UP000184301">
    <property type="component" value="Unassembled WGS sequence"/>
</dbReference>
<organism evidence="3 4">
    <name type="scientific">Hespellia stercorisuis DSM 15480</name>
    <dbReference type="NCBI Taxonomy" id="1121950"/>
    <lineage>
        <taxon>Bacteria</taxon>
        <taxon>Bacillati</taxon>
        <taxon>Bacillota</taxon>
        <taxon>Clostridia</taxon>
        <taxon>Lachnospirales</taxon>
        <taxon>Lachnospiraceae</taxon>
        <taxon>Hespellia</taxon>
    </lineage>
</organism>
<sequence length="194" mass="20645">MNEQLDKKVSKNTDRKKDGNKDRQDNKMVLIAMTGLFAAMITIMTAYIFHIPYGLNGGYIHFGDMLIYVAAVLLPQPYGLAAAAIGGGIADILTAPMWAPATIIIKALITLPFTQKSGKILTGRNIAAPFIAGIISAVGYYLAEGILFGSFASATASFLGSAIQSGGSMILFFVFATALDRVHIKNKAKQIGVI</sequence>
<dbReference type="AlphaFoldDB" id="A0A1M6MCW3"/>